<keyword evidence="6" id="KW-0732">Signal</keyword>
<dbReference type="PROSITE" id="PS51450">
    <property type="entry name" value="LRR"/>
    <property type="match status" value="2"/>
</dbReference>
<keyword evidence="12" id="KW-0325">Glycoprotein</keyword>
<dbReference type="Pfam" id="PF13855">
    <property type="entry name" value="LRR_8"/>
    <property type="match status" value="2"/>
</dbReference>
<dbReference type="SMART" id="SM00255">
    <property type="entry name" value="TIR"/>
    <property type="match status" value="1"/>
</dbReference>
<evidence type="ECO:0000256" key="3">
    <source>
        <dbReference type="ARBA" id="ARBA00022588"/>
    </source>
</evidence>
<reference evidence="16" key="1">
    <citation type="journal article" date="2023" name="Mol. Biol. Evol.">
        <title>Third-Generation Sequencing Reveals the Adaptive Role of the Epigenome in Three Deep-Sea Polychaetes.</title>
        <authorList>
            <person name="Perez M."/>
            <person name="Aroh O."/>
            <person name="Sun Y."/>
            <person name="Lan Y."/>
            <person name="Juniper S.K."/>
            <person name="Young C.R."/>
            <person name="Angers B."/>
            <person name="Qian P.Y."/>
        </authorList>
    </citation>
    <scope>NUCLEOTIDE SEQUENCE</scope>
    <source>
        <strain evidence="16">R07B-5</strain>
    </source>
</reference>
<evidence type="ECO:0000256" key="6">
    <source>
        <dbReference type="ARBA" id="ARBA00022729"/>
    </source>
</evidence>
<comment type="subcellular location">
    <subcellularLocation>
        <location evidence="1">Membrane</location>
        <topology evidence="1">Single-pass type I membrane protein</topology>
    </subcellularLocation>
</comment>
<comment type="caution">
    <text evidence="16">The sequence shown here is derived from an EMBL/GenBank/DDBJ whole genome shotgun (WGS) entry which is preliminary data.</text>
</comment>
<keyword evidence="9 14" id="KW-1133">Transmembrane helix</keyword>
<dbReference type="SUPFAM" id="SSF52200">
    <property type="entry name" value="Toll/Interleukin receptor TIR domain"/>
    <property type="match status" value="1"/>
</dbReference>
<dbReference type="PANTHER" id="PTHR24365:SF530">
    <property type="entry name" value="MSTPROX-RELATED"/>
    <property type="match status" value="1"/>
</dbReference>
<evidence type="ECO:0000256" key="2">
    <source>
        <dbReference type="ARBA" id="ARBA00009634"/>
    </source>
</evidence>
<keyword evidence="4" id="KW-0433">Leucine-rich repeat</keyword>
<evidence type="ECO:0000256" key="10">
    <source>
        <dbReference type="ARBA" id="ARBA00023136"/>
    </source>
</evidence>
<evidence type="ECO:0000256" key="5">
    <source>
        <dbReference type="ARBA" id="ARBA00022692"/>
    </source>
</evidence>
<keyword evidence="5 14" id="KW-0812">Transmembrane</keyword>
<dbReference type="InterPro" id="IPR000483">
    <property type="entry name" value="Cys-rich_flank_reg_C"/>
</dbReference>
<evidence type="ECO:0000256" key="1">
    <source>
        <dbReference type="ARBA" id="ARBA00004479"/>
    </source>
</evidence>
<dbReference type="AlphaFoldDB" id="A0AAD9L3Z8"/>
<dbReference type="InterPro" id="IPR001611">
    <property type="entry name" value="Leu-rich_rpt"/>
</dbReference>
<feature type="region of interest" description="Disordered" evidence="13">
    <location>
        <begin position="470"/>
        <end position="494"/>
    </location>
</feature>
<dbReference type="EMBL" id="JAODUO010000330">
    <property type="protein sequence ID" value="KAK2182944.1"/>
    <property type="molecule type" value="Genomic_DNA"/>
</dbReference>
<dbReference type="PANTHER" id="PTHR24365">
    <property type="entry name" value="TOLL-LIKE RECEPTOR"/>
    <property type="match status" value="1"/>
</dbReference>
<dbReference type="Gene3D" id="3.40.50.10140">
    <property type="entry name" value="Toll/interleukin-1 receptor homology (TIR) domain"/>
    <property type="match status" value="1"/>
</dbReference>
<comment type="similarity">
    <text evidence="2">Belongs to the Toll-like receptor family.</text>
</comment>
<dbReference type="GO" id="GO:0005886">
    <property type="term" value="C:plasma membrane"/>
    <property type="evidence" value="ECO:0007669"/>
    <property type="project" value="TreeGrafter"/>
</dbReference>
<evidence type="ECO:0000256" key="14">
    <source>
        <dbReference type="SAM" id="Phobius"/>
    </source>
</evidence>
<keyword evidence="11" id="KW-0675">Receptor</keyword>
<dbReference type="PROSITE" id="PS50104">
    <property type="entry name" value="TIR"/>
    <property type="match status" value="1"/>
</dbReference>
<dbReference type="InterPro" id="IPR000157">
    <property type="entry name" value="TIR_dom"/>
</dbReference>
<dbReference type="SMART" id="SM00082">
    <property type="entry name" value="LRRCT"/>
    <property type="match status" value="1"/>
</dbReference>
<accession>A0AAD9L3Z8</accession>
<dbReference type="GO" id="GO:0038023">
    <property type="term" value="F:signaling receptor activity"/>
    <property type="evidence" value="ECO:0007669"/>
    <property type="project" value="TreeGrafter"/>
</dbReference>
<name>A0AAD9L3Z8_RIDPI</name>
<dbReference type="Gene3D" id="3.80.10.10">
    <property type="entry name" value="Ribonuclease Inhibitor"/>
    <property type="match status" value="2"/>
</dbReference>
<sequence length="494" mass="56085">MNRFVTLGSATRLGISPGLSSLSMTKNSIMKITQESLLGYDNLTMLRLTGNNIGKISPNVFVPTPRLKVLQLSDNKIQYIPPGTFDTLTDLIALQLRRNFIQPNNPSIFQRLQRLKQLDISQNSFFGRNLSTLRSIFQNMTNLELLMLHTCGIEALPVGMFWNTTQLKTLGISGNAIKSWSPDVFAPLQHLEKLLLSRNKIVSVNVASFSRLTSLRQLDLSQNPFACNCDLMWFLEYVHNDNIYIVNVGDASAYACASPESLQGVTILRAGLSPADCVSHTDIVVTWSTAAVIFLSAIVFALVYRGRWYIRYYIFLIRSRRRRHLDRADGSYVYDAFVAHNSNDASWVVKHLLPRLETEGRYRLCLHQRDWPIGREISENIVESIEASRKVIVVLSNNFAQSQWCRMELEMANHRRLSNWRNSLVLVLLETISPENQNATLRSLLTTHTYLEWKERAQGKFWSALRKALRPPKGAPPTEMRSVQGGTVAGRRGQ</sequence>
<evidence type="ECO:0000313" key="17">
    <source>
        <dbReference type="Proteomes" id="UP001209878"/>
    </source>
</evidence>
<gene>
    <name evidence="16" type="ORF">NP493_330g01026</name>
</gene>
<dbReference type="Pfam" id="PF01582">
    <property type="entry name" value="TIR"/>
    <property type="match status" value="1"/>
</dbReference>
<evidence type="ECO:0000313" key="16">
    <source>
        <dbReference type="EMBL" id="KAK2182944.1"/>
    </source>
</evidence>
<dbReference type="GO" id="GO:0045087">
    <property type="term" value="P:innate immune response"/>
    <property type="evidence" value="ECO:0007669"/>
    <property type="project" value="UniProtKB-KW"/>
</dbReference>
<proteinExistence type="inferred from homology"/>
<dbReference type="InterPro" id="IPR035897">
    <property type="entry name" value="Toll_tir_struct_dom_sf"/>
</dbReference>
<evidence type="ECO:0000256" key="9">
    <source>
        <dbReference type="ARBA" id="ARBA00022989"/>
    </source>
</evidence>
<dbReference type="Proteomes" id="UP001209878">
    <property type="component" value="Unassembled WGS sequence"/>
</dbReference>
<keyword evidence="3" id="KW-0399">Innate immunity</keyword>
<dbReference type="InterPro" id="IPR032675">
    <property type="entry name" value="LRR_dom_sf"/>
</dbReference>
<keyword evidence="17" id="KW-1185">Reference proteome</keyword>
<dbReference type="SUPFAM" id="SSF52058">
    <property type="entry name" value="L domain-like"/>
    <property type="match status" value="1"/>
</dbReference>
<keyword evidence="7" id="KW-0677">Repeat</keyword>
<dbReference type="GO" id="GO:0007165">
    <property type="term" value="P:signal transduction"/>
    <property type="evidence" value="ECO:0007669"/>
    <property type="project" value="InterPro"/>
</dbReference>
<evidence type="ECO:0000256" key="13">
    <source>
        <dbReference type="SAM" id="MobiDB-lite"/>
    </source>
</evidence>
<evidence type="ECO:0000256" key="7">
    <source>
        <dbReference type="ARBA" id="ARBA00022737"/>
    </source>
</evidence>
<protein>
    <recommendedName>
        <fullName evidence="15">TIR domain-containing protein</fullName>
    </recommendedName>
</protein>
<keyword evidence="8" id="KW-0391">Immunity</keyword>
<organism evidence="16 17">
    <name type="scientific">Ridgeia piscesae</name>
    <name type="common">Tubeworm</name>
    <dbReference type="NCBI Taxonomy" id="27915"/>
    <lineage>
        <taxon>Eukaryota</taxon>
        <taxon>Metazoa</taxon>
        <taxon>Spiralia</taxon>
        <taxon>Lophotrochozoa</taxon>
        <taxon>Annelida</taxon>
        <taxon>Polychaeta</taxon>
        <taxon>Sedentaria</taxon>
        <taxon>Canalipalpata</taxon>
        <taxon>Sabellida</taxon>
        <taxon>Siboglinidae</taxon>
        <taxon>Ridgeia</taxon>
    </lineage>
</organism>
<evidence type="ECO:0000256" key="8">
    <source>
        <dbReference type="ARBA" id="ARBA00022859"/>
    </source>
</evidence>
<evidence type="ECO:0000256" key="4">
    <source>
        <dbReference type="ARBA" id="ARBA00022614"/>
    </source>
</evidence>
<dbReference type="PRINTS" id="PR01537">
    <property type="entry name" value="INTRLKN1R1F"/>
</dbReference>
<dbReference type="InterPro" id="IPR003591">
    <property type="entry name" value="Leu-rich_rpt_typical-subtyp"/>
</dbReference>
<feature type="transmembrane region" description="Helical" evidence="14">
    <location>
        <begin position="284"/>
        <end position="304"/>
    </location>
</feature>
<feature type="domain" description="TIR" evidence="15">
    <location>
        <begin position="332"/>
        <end position="469"/>
    </location>
</feature>
<evidence type="ECO:0000256" key="11">
    <source>
        <dbReference type="ARBA" id="ARBA00023170"/>
    </source>
</evidence>
<dbReference type="SMART" id="SM00369">
    <property type="entry name" value="LRR_TYP"/>
    <property type="match status" value="7"/>
</dbReference>
<evidence type="ECO:0000259" key="15">
    <source>
        <dbReference type="PROSITE" id="PS50104"/>
    </source>
</evidence>
<keyword evidence="10 14" id="KW-0472">Membrane</keyword>
<evidence type="ECO:0000256" key="12">
    <source>
        <dbReference type="ARBA" id="ARBA00023180"/>
    </source>
</evidence>
<dbReference type="FunFam" id="3.40.50.10140:FF:000001">
    <property type="entry name" value="Toll-like receptor 2"/>
    <property type="match status" value="1"/>
</dbReference>